<reference evidence="2 3" key="1">
    <citation type="submission" date="2019-06" db="EMBL/GenBank/DDBJ databases">
        <authorList>
            <person name="Teng J.L.L."/>
            <person name="Lee H.H."/>
            <person name="Lau S.K.P."/>
            <person name="Woo P.C.Y."/>
        </authorList>
    </citation>
    <scope>NUCLEOTIDE SEQUENCE [LARGE SCALE GENOMIC DNA]</scope>
    <source>
        <strain evidence="2 3">HKU70</strain>
    </source>
</reference>
<feature type="region of interest" description="Disordered" evidence="1">
    <location>
        <begin position="383"/>
        <end position="502"/>
    </location>
</feature>
<feature type="compositionally biased region" description="Low complexity" evidence="1">
    <location>
        <begin position="417"/>
        <end position="438"/>
    </location>
</feature>
<feature type="region of interest" description="Disordered" evidence="1">
    <location>
        <begin position="785"/>
        <end position="850"/>
    </location>
</feature>
<name>A0A5C5RLD6_9ACTN</name>
<organism evidence="2 3">
    <name type="scientific">Tsukamurella sputi</name>
    <dbReference type="NCBI Taxonomy" id="2591848"/>
    <lineage>
        <taxon>Bacteria</taxon>
        <taxon>Bacillati</taxon>
        <taxon>Actinomycetota</taxon>
        <taxon>Actinomycetes</taxon>
        <taxon>Mycobacteriales</taxon>
        <taxon>Tsukamurellaceae</taxon>
        <taxon>Tsukamurella</taxon>
    </lineage>
</organism>
<feature type="compositionally biased region" description="Low complexity" evidence="1">
    <location>
        <begin position="526"/>
        <end position="535"/>
    </location>
</feature>
<feature type="region of interest" description="Disordered" evidence="1">
    <location>
        <begin position="906"/>
        <end position="980"/>
    </location>
</feature>
<gene>
    <name evidence="2" type="ORF">FK268_18045</name>
</gene>
<accession>A0A5C5RLD6</accession>
<proteinExistence type="predicted"/>
<feature type="compositionally biased region" description="Low complexity" evidence="1">
    <location>
        <begin position="802"/>
        <end position="834"/>
    </location>
</feature>
<dbReference type="EMBL" id="VIGV01000006">
    <property type="protein sequence ID" value="TWS22905.1"/>
    <property type="molecule type" value="Genomic_DNA"/>
</dbReference>
<comment type="caution">
    <text evidence="2">The sequence shown here is derived from an EMBL/GenBank/DDBJ whole genome shotgun (WGS) entry which is preliminary data.</text>
</comment>
<dbReference type="AlphaFoldDB" id="A0A5C5RLD6"/>
<feature type="region of interest" description="Disordered" evidence="1">
    <location>
        <begin position="521"/>
        <end position="541"/>
    </location>
</feature>
<protein>
    <submittedName>
        <fullName evidence="2">Uncharacterized protein</fullName>
    </submittedName>
</protein>
<feature type="compositionally biased region" description="Polar residues" evidence="1">
    <location>
        <begin position="916"/>
        <end position="941"/>
    </location>
</feature>
<dbReference type="Proteomes" id="UP000319792">
    <property type="component" value="Unassembled WGS sequence"/>
</dbReference>
<evidence type="ECO:0000313" key="3">
    <source>
        <dbReference type="Proteomes" id="UP000319792"/>
    </source>
</evidence>
<evidence type="ECO:0000313" key="2">
    <source>
        <dbReference type="EMBL" id="TWS22905.1"/>
    </source>
</evidence>
<reference evidence="2 3" key="2">
    <citation type="submission" date="2019-08" db="EMBL/GenBank/DDBJ databases">
        <title>Tsukamurella conjunctivitidis sp. nov., Tsukamurella assacharolytica sp. nov. and Tsukamurella sputae sp. nov. isolated from patients with conjunctivitis, bacteraemia (lymphoma) and respiratory infection (sputum) in Hong Kong.</title>
        <authorList>
            <person name="Fok K.M.N."/>
            <person name="Fong J.Y.H."/>
        </authorList>
    </citation>
    <scope>NUCLEOTIDE SEQUENCE [LARGE SCALE GENOMIC DNA]</scope>
    <source>
        <strain evidence="2 3">HKU70</strain>
    </source>
</reference>
<evidence type="ECO:0000256" key="1">
    <source>
        <dbReference type="SAM" id="MobiDB-lite"/>
    </source>
</evidence>
<sequence>MGARGQQLATEVTPDGIKVGDQILTDPASPEAQKLVRAGLATNILGLDPTGVPTAMMMLASPSTLLREQPRKKAAGRRWSGEDSKAQSIAESAVGQVVSVPGRFVGGAVDRLGNTIAGNAALIGVGGDPVRAWTGLLSNVTSPVAGAGRAVASATPEQILADPIAAAGSAATHAPAVVPFVGWAYGIVEALSKPGELAREGAKETLTYALDARTLKNLEAGHVVANTGEVQVTTSDVDVHADNGGYVTFTLPDLEGGEPKAWYIMATPDSPGHFTAQVPTGPDEELVERADGAVVLANTRTGETVRTIKTPWAKDALGREQPTWYSIEKIDEATSAVTQHIQPNKGALYPLIADGPDNGNGADGKPITVQRLPNGQEVVHENGVDSVIGNPKPGEERAAAPAPRVAPSQTYQPQTSTADNGNGTTTVTTTDHSGKTSTRIAPTPEVDNALGQRAENERQRQQDINSRLRGPWHPAPAQDVPEAESRDTPTASAPVDASWGSVTNPNAVAHDLANTALRGSVAAPVTSTSSGTSSGIEYGKPDAGQEAIDAANRINSWAVPAREKLQQEIAAKSAELQAVKDRPIDYSKGTISMPYPVNAEPIPMDVAKKMADSQTLEQQLAALVQRYLSIPVVDVTKAITQILPNGSRSYTAPLIGVDGKAASSTKGEAVQVEFGGARSGPTNNLVGNDGAYIRGTSVQTEHWADTGKITSRSIDPGSVQDLSFETSMTILDVVGIAAGVPEAGRLISGLTRGAASRISTRLGEGAAAQDARAVTDLPKPDAAATKITTAGEPPSVTAPKIADTPHGTPAPPATTAGAADRLGAEATAPTKPAAPTAPAPGPNYKPFTTTPATDVAAAGAKTPEIPKTPATTAATAEKLGADTAKTIDTPTTADKAFTTMPAAEKVGGDAAKTAEGPSSTVGRVTTKAESPTPKPDTNGTKSVGGIEGRPHQKPLINDPTTLSRRPDDIGQWGKAGEGITNKNTGGKRFWAMFQEWTSRVPAEYAYKVDGVPERIANSGVVKLDIAGYAGKQRIYGDAKLGYSEALESALKSVAKNPNVKSLPPQVKSLIESITKQTETLQAKGVQFGVGTDNRYAVVFNRTDTPALTRRILNARSDLPPEILRKIDFVSLDEFKKRFPDFTPIRPQNFGR</sequence>
<keyword evidence="3" id="KW-1185">Reference proteome</keyword>